<evidence type="ECO:0000313" key="2">
    <source>
        <dbReference type="Proteomes" id="UP000228484"/>
    </source>
</evidence>
<accession>A0A2G6Q8M2</accession>
<organism evidence="1 2">
    <name type="scientific">Bacillus fungorum</name>
    <dbReference type="NCBI Taxonomy" id="2039284"/>
    <lineage>
        <taxon>Bacteria</taxon>
        <taxon>Bacillati</taxon>
        <taxon>Bacillota</taxon>
        <taxon>Bacilli</taxon>
        <taxon>Bacillales</taxon>
        <taxon>Bacillaceae</taxon>
        <taxon>Bacillus</taxon>
    </lineage>
</organism>
<dbReference type="RefSeq" id="WP_099686011.1">
    <property type="nucleotide sequence ID" value="NZ_NWUW01000026.1"/>
</dbReference>
<comment type="caution">
    <text evidence="1">The sequence shown here is derived from an EMBL/GenBank/DDBJ whole genome shotgun (WGS) entry which is preliminary data.</text>
</comment>
<keyword evidence="2" id="KW-1185">Reference proteome</keyword>
<dbReference type="EMBL" id="NWUW01000026">
    <property type="protein sequence ID" value="PIE92779.1"/>
    <property type="molecule type" value="Genomic_DNA"/>
</dbReference>
<reference evidence="1 2" key="1">
    <citation type="submission" date="2017-09" db="EMBL/GenBank/DDBJ databases">
        <title>Biocontrol bacteria screening and application from spent mushroom substrate.</title>
        <authorList>
            <person name="Sun X."/>
        </authorList>
    </citation>
    <scope>NUCLEOTIDE SEQUENCE [LARGE SCALE GENOMIC DNA]</scope>
    <source>
        <strain evidence="1 2">100374</strain>
    </source>
</reference>
<proteinExistence type="predicted"/>
<sequence length="67" mass="7974">MNKCTFCGRESDFHDTKIVGGYEILTCCTDCEEEISCDQEDYLFEQEQQEMIARAEEENWREANNMY</sequence>
<name>A0A2G6Q8M2_9BACI</name>
<dbReference type="AlphaFoldDB" id="A0A2G6Q8M2"/>
<evidence type="ECO:0000313" key="1">
    <source>
        <dbReference type="EMBL" id="PIE92779.1"/>
    </source>
</evidence>
<protein>
    <submittedName>
        <fullName evidence="1">Uncharacterized protein</fullName>
    </submittedName>
</protein>
<dbReference type="Proteomes" id="UP000228484">
    <property type="component" value="Unassembled WGS sequence"/>
</dbReference>
<gene>
    <name evidence="1" type="ORF">CO726_24750</name>
</gene>